<accession>A0ABV0N5D9</accession>
<comment type="caution">
    <text evidence="2">The sequence shown here is derived from an EMBL/GenBank/DDBJ whole genome shotgun (WGS) entry which is preliminary data.</text>
</comment>
<feature type="chain" id="PRO_5046435457" description="Secreted protein" evidence="1">
    <location>
        <begin position="21"/>
        <end position="100"/>
    </location>
</feature>
<feature type="signal peptide" evidence="1">
    <location>
        <begin position="1"/>
        <end position="20"/>
    </location>
</feature>
<organism evidence="2 3">
    <name type="scientific">Goodea atripinnis</name>
    <dbReference type="NCBI Taxonomy" id="208336"/>
    <lineage>
        <taxon>Eukaryota</taxon>
        <taxon>Metazoa</taxon>
        <taxon>Chordata</taxon>
        <taxon>Craniata</taxon>
        <taxon>Vertebrata</taxon>
        <taxon>Euteleostomi</taxon>
        <taxon>Actinopterygii</taxon>
        <taxon>Neopterygii</taxon>
        <taxon>Teleostei</taxon>
        <taxon>Neoteleostei</taxon>
        <taxon>Acanthomorphata</taxon>
        <taxon>Ovalentaria</taxon>
        <taxon>Atherinomorphae</taxon>
        <taxon>Cyprinodontiformes</taxon>
        <taxon>Goodeidae</taxon>
        <taxon>Goodea</taxon>
    </lineage>
</organism>
<dbReference type="EMBL" id="JAHRIO010024655">
    <property type="protein sequence ID" value="MEQ2166614.1"/>
    <property type="molecule type" value="Genomic_DNA"/>
</dbReference>
<gene>
    <name evidence="2" type="ORF">GOODEAATRI_030130</name>
</gene>
<evidence type="ECO:0008006" key="4">
    <source>
        <dbReference type="Google" id="ProtNLM"/>
    </source>
</evidence>
<dbReference type="Proteomes" id="UP001476798">
    <property type="component" value="Unassembled WGS sequence"/>
</dbReference>
<name>A0ABV0N5D9_9TELE</name>
<proteinExistence type="predicted"/>
<protein>
    <recommendedName>
        <fullName evidence="4">Secreted protein</fullName>
    </recommendedName>
</protein>
<sequence>MGSRTTALLWKRLSFHLSHCFRVTTTAEFVSVSLLTSGPFDPKLATYSAETEKASPWHLDITTVGSAHSQPPAQLWFFHPYFFSFCGIGRINLAKVKGGK</sequence>
<reference evidence="2 3" key="1">
    <citation type="submission" date="2021-06" db="EMBL/GenBank/DDBJ databases">
        <authorList>
            <person name="Palmer J.M."/>
        </authorList>
    </citation>
    <scope>NUCLEOTIDE SEQUENCE [LARGE SCALE GENOMIC DNA]</scope>
    <source>
        <strain evidence="2 3">GA_2019</strain>
        <tissue evidence="2">Muscle</tissue>
    </source>
</reference>
<evidence type="ECO:0000256" key="1">
    <source>
        <dbReference type="SAM" id="SignalP"/>
    </source>
</evidence>
<keyword evidence="3" id="KW-1185">Reference proteome</keyword>
<evidence type="ECO:0000313" key="3">
    <source>
        <dbReference type="Proteomes" id="UP001476798"/>
    </source>
</evidence>
<evidence type="ECO:0000313" key="2">
    <source>
        <dbReference type="EMBL" id="MEQ2166614.1"/>
    </source>
</evidence>
<keyword evidence="1" id="KW-0732">Signal</keyword>